<evidence type="ECO:0000259" key="1">
    <source>
        <dbReference type="PROSITE" id="PS50181"/>
    </source>
</evidence>
<organism evidence="2 3">
    <name type="scientific">Urochloa decumbens</name>
    <dbReference type="NCBI Taxonomy" id="240449"/>
    <lineage>
        <taxon>Eukaryota</taxon>
        <taxon>Viridiplantae</taxon>
        <taxon>Streptophyta</taxon>
        <taxon>Embryophyta</taxon>
        <taxon>Tracheophyta</taxon>
        <taxon>Spermatophyta</taxon>
        <taxon>Magnoliopsida</taxon>
        <taxon>Liliopsida</taxon>
        <taxon>Poales</taxon>
        <taxon>Poaceae</taxon>
        <taxon>PACMAD clade</taxon>
        <taxon>Panicoideae</taxon>
        <taxon>Panicodae</taxon>
        <taxon>Paniceae</taxon>
        <taxon>Melinidinae</taxon>
        <taxon>Urochloa</taxon>
    </lineage>
</organism>
<gene>
    <name evidence="2" type="ORF">URODEC1_LOCUS67517</name>
</gene>
<dbReference type="EMBL" id="OZ075137">
    <property type="protein sequence ID" value="CAL5005533.1"/>
    <property type="molecule type" value="Genomic_DNA"/>
</dbReference>
<reference evidence="2 3" key="2">
    <citation type="submission" date="2024-10" db="EMBL/GenBank/DDBJ databases">
        <authorList>
            <person name="Ryan C."/>
        </authorList>
    </citation>
    <scope>NUCLEOTIDE SEQUENCE [LARGE SCALE GENOMIC DNA]</scope>
</reference>
<keyword evidence="3" id="KW-1185">Reference proteome</keyword>
<dbReference type="SUPFAM" id="SSF81383">
    <property type="entry name" value="F-box domain"/>
    <property type="match status" value="1"/>
</dbReference>
<dbReference type="NCBIfam" id="TIGR01640">
    <property type="entry name" value="F_box_assoc_1"/>
    <property type="match status" value="1"/>
</dbReference>
<feature type="domain" description="F-box" evidence="1">
    <location>
        <begin position="4"/>
        <end position="54"/>
    </location>
</feature>
<dbReference type="AlphaFoldDB" id="A0ABC9BRV7"/>
<dbReference type="InterPro" id="IPR036047">
    <property type="entry name" value="F-box-like_dom_sf"/>
</dbReference>
<dbReference type="PANTHER" id="PTHR31111">
    <property type="entry name" value="BNAA05G37150D PROTEIN-RELATED"/>
    <property type="match status" value="1"/>
</dbReference>
<proteinExistence type="predicted"/>
<dbReference type="Pfam" id="PF00646">
    <property type="entry name" value="F-box"/>
    <property type="match status" value="1"/>
</dbReference>
<protein>
    <recommendedName>
        <fullName evidence="1">F-box domain-containing protein</fullName>
    </recommendedName>
</protein>
<dbReference type="Pfam" id="PF08268">
    <property type="entry name" value="FBA_3"/>
    <property type="match status" value="1"/>
</dbReference>
<dbReference type="Gene3D" id="1.20.1280.50">
    <property type="match status" value="1"/>
</dbReference>
<evidence type="ECO:0000313" key="2">
    <source>
        <dbReference type="EMBL" id="CAL5005533.1"/>
    </source>
</evidence>
<accession>A0ABC9BRV7</accession>
<sequence length="407" mass="45366">MAADSEGFNLPTDALVEILLRLPTSARRRFRLVCKQWRDLVDERTPERQVRTKILAFIRHGSRSHAIVFDDKDGRRMHEWCCEPATHGFVDIIGTCNGLICLHDTGDSDCSVITVTNPVTGEAAALPPAPASWDSPRHQGLYAFGYHPTTGRYKVVHVPRRLVLKGDKVHVFTLGGGGPSATWREVVSPAMDGCYHNSFCGIVSVDGSVYWFTSRADRVVALDLGDDERVTLFQGPPGVRPVERVGEASWKVTSVHARLGVAVPRYEAETTTVEVWVLDGGGEPPRWSRWYCLSDSARIVMTPHLTHGEYVLSTALDKKRTMTPRLIHGEYVLTASLEKKRLYRRKVAGGDGRAAPMRPSEGAELIMSEVPEGRLMTFAYAETREPVPTGRVSSLRLHYYCTDQHFL</sequence>
<dbReference type="PROSITE" id="PS50181">
    <property type="entry name" value="FBOX"/>
    <property type="match status" value="1"/>
</dbReference>
<dbReference type="PANTHER" id="PTHR31111:SF133">
    <property type="entry name" value="OS07G0196600 PROTEIN"/>
    <property type="match status" value="1"/>
</dbReference>
<evidence type="ECO:0000313" key="3">
    <source>
        <dbReference type="Proteomes" id="UP001497457"/>
    </source>
</evidence>
<dbReference type="InterPro" id="IPR001810">
    <property type="entry name" value="F-box_dom"/>
</dbReference>
<reference evidence="3" key="1">
    <citation type="submission" date="2024-06" db="EMBL/GenBank/DDBJ databases">
        <authorList>
            <person name="Ryan C."/>
        </authorList>
    </citation>
    <scope>NUCLEOTIDE SEQUENCE [LARGE SCALE GENOMIC DNA]</scope>
</reference>
<dbReference type="InterPro" id="IPR017451">
    <property type="entry name" value="F-box-assoc_interact_dom"/>
</dbReference>
<dbReference type="Proteomes" id="UP001497457">
    <property type="component" value="Chromosome 27b"/>
</dbReference>
<name>A0ABC9BRV7_9POAL</name>
<dbReference type="SMART" id="SM00256">
    <property type="entry name" value="FBOX"/>
    <property type="match status" value="1"/>
</dbReference>
<dbReference type="InterPro" id="IPR013187">
    <property type="entry name" value="F-box-assoc_dom_typ3"/>
</dbReference>